<dbReference type="AlphaFoldDB" id="A0A6A6CGH8"/>
<reference evidence="7" key="1">
    <citation type="journal article" date="2020" name="Stud. Mycol.">
        <title>101 Dothideomycetes genomes: a test case for predicting lifestyles and emergence of pathogens.</title>
        <authorList>
            <person name="Haridas S."/>
            <person name="Albert R."/>
            <person name="Binder M."/>
            <person name="Bloem J."/>
            <person name="Labutti K."/>
            <person name="Salamov A."/>
            <person name="Andreopoulos B."/>
            <person name="Baker S."/>
            <person name="Barry K."/>
            <person name="Bills G."/>
            <person name="Bluhm B."/>
            <person name="Cannon C."/>
            <person name="Castanera R."/>
            <person name="Culley D."/>
            <person name="Daum C."/>
            <person name="Ezra D."/>
            <person name="Gonzalez J."/>
            <person name="Henrissat B."/>
            <person name="Kuo A."/>
            <person name="Liang C."/>
            <person name="Lipzen A."/>
            <person name="Lutzoni F."/>
            <person name="Magnuson J."/>
            <person name="Mondo S."/>
            <person name="Nolan M."/>
            <person name="Ohm R."/>
            <person name="Pangilinan J."/>
            <person name="Park H.-J."/>
            <person name="Ramirez L."/>
            <person name="Alfaro M."/>
            <person name="Sun H."/>
            <person name="Tritt A."/>
            <person name="Yoshinaga Y."/>
            <person name="Zwiers L.-H."/>
            <person name="Turgeon B."/>
            <person name="Goodwin S."/>
            <person name="Spatafora J."/>
            <person name="Crous P."/>
            <person name="Grigoriev I."/>
        </authorList>
    </citation>
    <scope>NUCLEOTIDE SEQUENCE</scope>
    <source>
        <strain evidence="7">ATCC 36951</strain>
    </source>
</reference>
<feature type="transmembrane region" description="Helical" evidence="5">
    <location>
        <begin position="112"/>
        <end position="131"/>
    </location>
</feature>
<evidence type="ECO:0000259" key="6">
    <source>
        <dbReference type="PROSITE" id="PS50850"/>
    </source>
</evidence>
<dbReference type="Pfam" id="PF07690">
    <property type="entry name" value="MFS_1"/>
    <property type="match status" value="1"/>
</dbReference>
<feature type="transmembrane region" description="Helical" evidence="5">
    <location>
        <begin position="206"/>
        <end position="227"/>
    </location>
</feature>
<dbReference type="Gene3D" id="1.20.1250.20">
    <property type="entry name" value="MFS general substrate transporter like domains"/>
    <property type="match status" value="1"/>
</dbReference>
<dbReference type="PROSITE" id="PS50850">
    <property type="entry name" value="MFS"/>
    <property type="match status" value="1"/>
</dbReference>
<dbReference type="SUPFAM" id="SSF103473">
    <property type="entry name" value="MFS general substrate transporter"/>
    <property type="match status" value="1"/>
</dbReference>
<dbReference type="GO" id="GO:0005886">
    <property type="term" value="C:plasma membrane"/>
    <property type="evidence" value="ECO:0007669"/>
    <property type="project" value="TreeGrafter"/>
</dbReference>
<evidence type="ECO:0000256" key="4">
    <source>
        <dbReference type="ARBA" id="ARBA00023136"/>
    </source>
</evidence>
<dbReference type="EMBL" id="ML993599">
    <property type="protein sequence ID" value="KAF2165753.1"/>
    <property type="molecule type" value="Genomic_DNA"/>
</dbReference>
<feature type="transmembrane region" description="Helical" evidence="5">
    <location>
        <begin position="75"/>
        <end position="92"/>
    </location>
</feature>
<evidence type="ECO:0000256" key="2">
    <source>
        <dbReference type="ARBA" id="ARBA00022692"/>
    </source>
</evidence>
<dbReference type="Proteomes" id="UP000799537">
    <property type="component" value="Unassembled WGS sequence"/>
</dbReference>
<evidence type="ECO:0000256" key="5">
    <source>
        <dbReference type="SAM" id="Phobius"/>
    </source>
</evidence>
<feature type="transmembrane region" description="Helical" evidence="5">
    <location>
        <begin position="392"/>
        <end position="410"/>
    </location>
</feature>
<dbReference type="RefSeq" id="XP_033666642.1">
    <property type="nucleotide sequence ID" value="XM_033807060.1"/>
</dbReference>
<feature type="transmembrane region" description="Helical" evidence="5">
    <location>
        <begin position="486"/>
        <end position="504"/>
    </location>
</feature>
<dbReference type="InterPro" id="IPR036259">
    <property type="entry name" value="MFS_trans_sf"/>
</dbReference>
<organism evidence="7 8">
    <name type="scientific">Zasmidium cellare ATCC 36951</name>
    <dbReference type="NCBI Taxonomy" id="1080233"/>
    <lineage>
        <taxon>Eukaryota</taxon>
        <taxon>Fungi</taxon>
        <taxon>Dikarya</taxon>
        <taxon>Ascomycota</taxon>
        <taxon>Pezizomycotina</taxon>
        <taxon>Dothideomycetes</taxon>
        <taxon>Dothideomycetidae</taxon>
        <taxon>Mycosphaerellales</taxon>
        <taxon>Mycosphaerellaceae</taxon>
        <taxon>Zasmidium</taxon>
    </lineage>
</organism>
<keyword evidence="8" id="KW-1185">Reference proteome</keyword>
<dbReference type="PANTHER" id="PTHR23502:SF23">
    <property type="entry name" value="FLUCONAZOLE RESISTANCE PROTEIN 1"/>
    <property type="match status" value="1"/>
</dbReference>
<name>A0A6A6CGH8_ZASCE</name>
<dbReference type="OrthoDB" id="3357846at2759"/>
<feature type="domain" description="Major facilitator superfamily (MFS) profile" evidence="6">
    <location>
        <begin position="77"/>
        <end position="518"/>
    </location>
</feature>
<feature type="transmembrane region" description="Helical" evidence="5">
    <location>
        <begin position="349"/>
        <end position="371"/>
    </location>
</feature>
<dbReference type="PANTHER" id="PTHR23502">
    <property type="entry name" value="MAJOR FACILITATOR SUPERFAMILY"/>
    <property type="match status" value="1"/>
</dbReference>
<sequence length="518" mass="57351">MAFIRDSVLGACFRQVFNSQIFQYSHDRNHYTTQVSGLSTPSEDEAGFEKGVQLCDWNGANDPENPRNWKRSKKLLIEIGISCYAFVVYMSAPIWTPSEAQFKQEFGTGYEYTALGLALFVLGYGTGPLLFSPLSEIPSIGRNPPYVVTFIIFMAVIIPTALVRNAPAFMFLRFVQGFFGSPVLATGGASIADVYDDAHVSVAMSLWGFACFVAPPVGTTIAAAAINSLGWRFSIWEILIASAPILIILLILPETNPDTILYNRAKRLRRATGNEQIRSQSEINQAHLDFKTIVKESLYVPAAATIQDPAVLFANVYLMLIYGIYYSFFEAFPLVYQDMYDFDLLQQGLAFMPIAVGTIIGAPVYITHLWFSRRPKLIAGEKLPPETILRPALIASFFPPIGLFLFGWTSNPNIHWIVSMIGVAIYPMGVFIVFQTLLVYLAACYPRFAASLFAGTDFTRSAFALAAILFARPMFLKLGVGGGCSLLAGLMICCIFGIFALYHYGPALRERSKFTAKF</sequence>
<feature type="transmembrane region" description="Helical" evidence="5">
    <location>
        <begin position="174"/>
        <end position="194"/>
    </location>
</feature>
<protein>
    <recommendedName>
        <fullName evidence="6">Major facilitator superfamily (MFS) profile domain-containing protein</fullName>
    </recommendedName>
</protein>
<feature type="transmembrane region" description="Helical" evidence="5">
    <location>
        <begin position="310"/>
        <end position="329"/>
    </location>
</feature>
<evidence type="ECO:0000313" key="7">
    <source>
        <dbReference type="EMBL" id="KAF2165753.1"/>
    </source>
</evidence>
<evidence type="ECO:0000256" key="3">
    <source>
        <dbReference type="ARBA" id="ARBA00022989"/>
    </source>
</evidence>
<feature type="transmembrane region" description="Helical" evidence="5">
    <location>
        <begin position="233"/>
        <end position="252"/>
    </location>
</feature>
<evidence type="ECO:0000313" key="8">
    <source>
        <dbReference type="Proteomes" id="UP000799537"/>
    </source>
</evidence>
<dbReference type="GO" id="GO:1990961">
    <property type="term" value="P:xenobiotic detoxification by transmembrane export across the plasma membrane"/>
    <property type="evidence" value="ECO:0007669"/>
    <property type="project" value="TreeGrafter"/>
</dbReference>
<gene>
    <name evidence="7" type="ORF">M409DRAFT_24041</name>
</gene>
<feature type="transmembrane region" description="Helical" evidence="5">
    <location>
        <begin position="416"/>
        <end position="441"/>
    </location>
</feature>
<accession>A0A6A6CGH8</accession>
<dbReference type="GO" id="GO:0015244">
    <property type="term" value="F:fluconazole transmembrane transporter activity"/>
    <property type="evidence" value="ECO:0007669"/>
    <property type="project" value="TreeGrafter"/>
</dbReference>
<feature type="transmembrane region" description="Helical" evidence="5">
    <location>
        <begin position="143"/>
        <end position="162"/>
    </location>
</feature>
<dbReference type="CDD" id="cd17323">
    <property type="entry name" value="MFS_Tpo1_MDR_like"/>
    <property type="match status" value="1"/>
</dbReference>
<dbReference type="InterPro" id="IPR020846">
    <property type="entry name" value="MFS_dom"/>
</dbReference>
<evidence type="ECO:0000256" key="1">
    <source>
        <dbReference type="ARBA" id="ARBA00004141"/>
    </source>
</evidence>
<keyword evidence="2 5" id="KW-0812">Transmembrane</keyword>
<keyword evidence="4 5" id="KW-0472">Membrane</keyword>
<proteinExistence type="predicted"/>
<comment type="subcellular location">
    <subcellularLocation>
        <location evidence="1">Membrane</location>
        <topology evidence="1">Multi-pass membrane protein</topology>
    </subcellularLocation>
</comment>
<keyword evidence="3 5" id="KW-1133">Transmembrane helix</keyword>
<dbReference type="GeneID" id="54560332"/>
<dbReference type="InterPro" id="IPR011701">
    <property type="entry name" value="MFS"/>
</dbReference>